<dbReference type="Proteomes" id="UP000824201">
    <property type="component" value="Unassembled WGS sequence"/>
</dbReference>
<keyword evidence="6" id="KW-0479">Metal-binding</keyword>
<dbReference type="SFLD" id="SFLDS00005">
    <property type="entry name" value="Isoprenoid_Synthase_Type_I"/>
    <property type="match status" value="1"/>
</dbReference>
<comment type="similarity">
    <text evidence="2 12">Belongs to the FPP/GGPP synthase family.</text>
</comment>
<dbReference type="PROSITE" id="PS00723">
    <property type="entry name" value="POLYPRENYL_SYNTHASE_1"/>
    <property type="match status" value="1"/>
</dbReference>
<comment type="caution">
    <text evidence="13">The sequence shown here is derived from an EMBL/GenBank/DDBJ whole genome shotgun (WGS) entry which is preliminary data.</text>
</comment>
<gene>
    <name evidence="13" type="ORF">IAC96_10155</name>
</gene>
<evidence type="ECO:0000256" key="12">
    <source>
        <dbReference type="RuleBase" id="RU004466"/>
    </source>
</evidence>
<dbReference type="AlphaFoldDB" id="A0A9D1EF90"/>
<name>A0A9D1EF90_9FIRM</name>
<evidence type="ECO:0000256" key="5">
    <source>
        <dbReference type="ARBA" id="ARBA00022679"/>
    </source>
</evidence>
<dbReference type="Pfam" id="PF00348">
    <property type="entry name" value="polyprenyl_synt"/>
    <property type="match status" value="1"/>
</dbReference>
<evidence type="ECO:0000313" key="14">
    <source>
        <dbReference type="Proteomes" id="UP000824201"/>
    </source>
</evidence>
<dbReference type="PANTHER" id="PTHR43281:SF1">
    <property type="entry name" value="FARNESYL DIPHOSPHATE SYNTHASE"/>
    <property type="match status" value="1"/>
</dbReference>
<evidence type="ECO:0000313" key="13">
    <source>
        <dbReference type="EMBL" id="HIR89302.1"/>
    </source>
</evidence>
<dbReference type="SUPFAM" id="SSF48576">
    <property type="entry name" value="Terpenoid synthases"/>
    <property type="match status" value="1"/>
</dbReference>
<dbReference type="NCBIfam" id="NF045485">
    <property type="entry name" value="FPPsyn"/>
    <property type="match status" value="1"/>
</dbReference>
<dbReference type="PROSITE" id="PS00444">
    <property type="entry name" value="POLYPRENYL_SYNTHASE_2"/>
    <property type="match status" value="1"/>
</dbReference>
<keyword evidence="5 12" id="KW-0808">Transferase</keyword>
<evidence type="ECO:0000256" key="8">
    <source>
        <dbReference type="ARBA" id="ARBA00023229"/>
    </source>
</evidence>
<evidence type="ECO:0000256" key="10">
    <source>
        <dbReference type="ARBA" id="ARBA00032873"/>
    </source>
</evidence>
<keyword evidence="7" id="KW-0460">Magnesium</keyword>
<comment type="cofactor">
    <cofactor evidence="1">
        <name>Mg(2+)</name>
        <dbReference type="ChEBI" id="CHEBI:18420"/>
    </cofactor>
</comment>
<dbReference type="Gene3D" id="1.10.600.10">
    <property type="entry name" value="Farnesyl Diphosphate Synthase"/>
    <property type="match status" value="1"/>
</dbReference>
<sequence>MAEIEQIISNYLPAEEGPQKVIFEACNYSIKVGGKRLRPMIMREVYQLFGGKEKVIEPFMAAIEMIHTSSLIHDDLPCMDNDEFRRGKPTVWKTFGYDMAVLAGDALMIYAFETAAKAFAMETDPARVGQAIKILAEKTGIYGMIGGQTVDVQLTDCPMNREQLDFVYRLKTGALLEASMMIGAVLAGACEQEVKIVEQVAAKVGMAFQIRDDILDLTSTTEILGKPVMSDEKNNKTTYVTLNGLEQSKKDVDCISQQAIQQLKQLPGQNLFLEELIQMLITREW</sequence>
<evidence type="ECO:0000256" key="7">
    <source>
        <dbReference type="ARBA" id="ARBA00022842"/>
    </source>
</evidence>
<accession>A0A9D1EF90</accession>
<evidence type="ECO:0000256" key="3">
    <source>
        <dbReference type="ARBA" id="ARBA00012439"/>
    </source>
</evidence>
<dbReference type="PANTHER" id="PTHR43281">
    <property type="entry name" value="FARNESYL DIPHOSPHATE SYNTHASE"/>
    <property type="match status" value="1"/>
</dbReference>
<dbReference type="EMBL" id="DVHN01000130">
    <property type="protein sequence ID" value="HIR89302.1"/>
    <property type="molecule type" value="Genomic_DNA"/>
</dbReference>
<dbReference type="GO" id="GO:0046872">
    <property type="term" value="F:metal ion binding"/>
    <property type="evidence" value="ECO:0007669"/>
    <property type="project" value="UniProtKB-KW"/>
</dbReference>
<evidence type="ECO:0000256" key="4">
    <source>
        <dbReference type="ARBA" id="ARBA00015100"/>
    </source>
</evidence>
<dbReference type="InterPro" id="IPR008949">
    <property type="entry name" value="Isoprenoid_synthase_dom_sf"/>
</dbReference>
<evidence type="ECO:0000256" key="1">
    <source>
        <dbReference type="ARBA" id="ARBA00001946"/>
    </source>
</evidence>
<dbReference type="FunFam" id="1.10.600.10:FF:000001">
    <property type="entry name" value="Geranylgeranyl diphosphate synthase"/>
    <property type="match status" value="1"/>
</dbReference>
<dbReference type="GO" id="GO:0004337">
    <property type="term" value="F:(2E,6E)-farnesyl diphosphate synthase activity"/>
    <property type="evidence" value="ECO:0007669"/>
    <property type="project" value="UniProtKB-EC"/>
</dbReference>
<evidence type="ECO:0000256" key="6">
    <source>
        <dbReference type="ARBA" id="ARBA00022723"/>
    </source>
</evidence>
<dbReference type="GO" id="GO:0016114">
    <property type="term" value="P:terpenoid biosynthetic process"/>
    <property type="evidence" value="ECO:0007669"/>
    <property type="project" value="UniProtKB-ARBA"/>
</dbReference>
<reference evidence="13" key="1">
    <citation type="submission" date="2020-10" db="EMBL/GenBank/DDBJ databases">
        <authorList>
            <person name="Gilroy R."/>
        </authorList>
    </citation>
    <scope>NUCLEOTIDE SEQUENCE</scope>
    <source>
        <strain evidence="13">ChiW13-3771</strain>
    </source>
</reference>
<dbReference type="EC" id="2.5.1.10" evidence="3"/>
<dbReference type="InterPro" id="IPR053378">
    <property type="entry name" value="Prenyl_diphosphate_synthase"/>
</dbReference>
<dbReference type="CDD" id="cd00685">
    <property type="entry name" value="Trans_IPPS_HT"/>
    <property type="match status" value="1"/>
</dbReference>
<dbReference type="InterPro" id="IPR033749">
    <property type="entry name" value="Polyprenyl_synt_CS"/>
</dbReference>
<organism evidence="13 14">
    <name type="scientific">Candidatus Fimimorpha faecalis</name>
    <dbReference type="NCBI Taxonomy" id="2840824"/>
    <lineage>
        <taxon>Bacteria</taxon>
        <taxon>Bacillati</taxon>
        <taxon>Bacillota</taxon>
        <taxon>Clostridia</taxon>
        <taxon>Eubacteriales</taxon>
        <taxon>Candidatus Fimimorpha</taxon>
    </lineage>
</organism>
<protein>
    <recommendedName>
        <fullName evidence="4">Farnesyl diphosphate synthase</fullName>
        <ecNumber evidence="3">2.5.1.10</ecNumber>
    </recommendedName>
    <alternativeName>
        <fullName evidence="10">(2E,6E)-farnesyl diphosphate synthase</fullName>
    </alternativeName>
    <alternativeName>
        <fullName evidence="9">Geranyltranstransferase</fullName>
    </alternativeName>
</protein>
<dbReference type="SFLD" id="SFLDG01017">
    <property type="entry name" value="Polyprenyl_Transferase_Like"/>
    <property type="match status" value="1"/>
</dbReference>
<proteinExistence type="inferred from homology"/>
<evidence type="ECO:0000256" key="2">
    <source>
        <dbReference type="ARBA" id="ARBA00006706"/>
    </source>
</evidence>
<comment type="catalytic activity">
    <reaction evidence="11">
        <text>isopentenyl diphosphate + (2E)-geranyl diphosphate = (2E,6E)-farnesyl diphosphate + diphosphate</text>
        <dbReference type="Rhea" id="RHEA:19361"/>
        <dbReference type="ChEBI" id="CHEBI:33019"/>
        <dbReference type="ChEBI" id="CHEBI:58057"/>
        <dbReference type="ChEBI" id="CHEBI:128769"/>
        <dbReference type="ChEBI" id="CHEBI:175763"/>
        <dbReference type="EC" id="2.5.1.10"/>
    </reaction>
</comment>
<evidence type="ECO:0000256" key="11">
    <source>
        <dbReference type="ARBA" id="ARBA00049399"/>
    </source>
</evidence>
<reference evidence="13" key="2">
    <citation type="journal article" date="2021" name="PeerJ">
        <title>Extensive microbial diversity within the chicken gut microbiome revealed by metagenomics and culture.</title>
        <authorList>
            <person name="Gilroy R."/>
            <person name="Ravi A."/>
            <person name="Getino M."/>
            <person name="Pursley I."/>
            <person name="Horton D.L."/>
            <person name="Alikhan N.F."/>
            <person name="Baker D."/>
            <person name="Gharbi K."/>
            <person name="Hall N."/>
            <person name="Watson M."/>
            <person name="Adriaenssens E.M."/>
            <person name="Foster-Nyarko E."/>
            <person name="Jarju S."/>
            <person name="Secka A."/>
            <person name="Antonio M."/>
            <person name="Oren A."/>
            <person name="Chaudhuri R.R."/>
            <person name="La Ragione R."/>
            <person name="Hildebrand F."/>
            <person name="Pallen M.J."/>
        </authorList>
    </citation>
    <scope>NUCLEOTIDE SEQUENCE</scope>
    <source>
        <strain evidence="13">ChiW13-3771</strain>
    </source>
</reference>
<dbReference type="GO" id="GO:0005737">
    <property type="term" value="C:cytoplasm"/>
    <property type="evidence" value="ECO:0007669"/>
    <property type="project" value="UniProtKB-ARBA"/>
</dbReference>
<evidence type="ECO:0000256" key="9">
    <source>
        <dbReference type="ARBA" id="ARBA00032380"/>
    </source>
</evidence>
<dbReference type="InterPro" id="IPR000092">
    <property type="entry name" value="Polyprenyl_synt"/>
</dbReference>
<keyword evidence="8" id="KW-0414">Isoprene biosynthesis</keyword>